<reference evidence="3" key="2">
    <citation type="journal article" date="2021" name="Sci. Rep.">
        <title>The distribution of antibiotic resistance genes in chicken gut microbiota commensals.</title>
        <authorList>
            <person name="Juricova H."/>
            <person name="Matiasovicova J."/>
            <person name="Kubasova T."/>
            <person name="Cejkova D."/>
            <person name="Rychlik I."/>
        </authorList>
    </citation>
    <scope>NUCLEOTIDE SEQUENCE</scope>
    <source>
        <strain evidence="3">An824</strain>
    </source>
</reference>
<keyword evidence="1" id="KW-0813">Transport</keyword>
<name>A0A938WTN4_9BACT</name>
<protein>
    <submittedName>
        <fullName evidence="3">Electron transfer flavoprotein subunit beta/FixA family protein</fullName>
    </submittedName>
</protein>
<dbReference type="InterPro" id="IPR014730">
    <property type="entry name" value="ETF_a/b_N"/>
</dbReference>
<dbReference type="SMART" id="SM00893">
    <property type="entry name" value="ETF"/>
    <property type="match status" value="1"/>
</dbReference>
<proteinExistence type="predicted"/>
<dbReference type="PANTHER" id="PTHR21294:SF17">
    <property type="entry name" value="PROTEIN FIXA"/>
    <property type="match status" value="1"/>
</dbReference>
<organism evidence="3 4">
    <name type="scientific">Marseilla massiliensis</name>
    <dbReference type="NCBI Taxonomy" id="1841864"/>
    <lineage>
        <taxon>Bacteria</taxon>
        <taxon>Pseudomonadati</taxon>
        <taxon>Bacteroidota</taxon>
        <taxon>Bacteroidia</taxon>
        <taxon>Bacteroidales</taxon>
        <taxon>Prevotellaceae</taxon>
        <taxon>Marseilla</taxon>
    </lineage>
</organism>
<dbReference type="Proteomes" id="UP000706891">
    <property type="component" value="Unassembled WGS sequence"/>
</dbReference>
<evidence type="ECO:0000313" key="4">
    <source>
        <dbReference type="Proteomes" id="UP000706891"/>
    </source>
</evidence>
<gene>
    <name evidence="3" type="ORF">H6A34_09730</name>
</gene>
<comment type="caution">
    <text evidence="3">The sequence shown here is derived from an EMBL/GenBank/DDBJ whole genome shotgun (WGS) entry which is preliminary data.</text>
</comment>
<sequence>MDRYIVFLKQVPQSTKVDIDPVTKTLKRASAMSRTNPDDLCALQAALDMKRDTGAEVVAVSMGPDKAVDVLREALQLGADRAVLLSSPAFAGSDTLCTSMALAAVARKIGFDMLFFGRMAVDGDTAQVGPEVAAQLGIPQLTHIVEIDSVDKDSITVTRENGETVQRLRVSTPCALMASKEFTVAPPTLAGWRRAQRQEITRWSEADIDLSPADVGLKASPTKVVSTSVIRNKKNTRWIGSCEDFVQAMACCAAK</sequence>
<dbReference type="InterPro" id="IPR012255">
    <property type="entry name" value="ETF_b"/>
</dbReference>
<dbReference type="EMBL" id="JACJJG010000056">
    <property type="protein sequence ID" value="MBM6674153.1"/>
    <property type="molecule type" value="Genomic_DNA"/>
</dbReference>
<dbReference type="PANTHER" id="PTHR21294">
    <property type="entry name" value="ELECTRON TRANSFER FLAVOPROTEIN BETA-SUBUNIT"/>
    <property type="match status" value="1"/>
</dbReference>
<dbReference type="AlphaFoldDB" id="A0A938WTN4"/>
<evidence type="ECO:0000256" key="1">
    <source>
        <dbReference type="ARBA" id="ARBA00022982"/>
    </source>
</evidence>
<dbReference type="CDD" id="cd01714">
    <property type="entry name" value="ETF_beta"/>
    <property type="match status" value="1"/>
</dbReference>
<dbReference type="Gene3D" id="3.40.50.620">
    <property type="entry name" value="HUPs"/>
    <property type="match status" value="1"/>
</dbReference>
<dbReference type="PIRSF" id="PIRSF000090">
    <property type="entry name" value="Beta-ETF"/>
    <property type="match status" value="1"/>
</dbReference>
<keyword evidence="4" id="KW-1185">Reference proteome</keyword>
<dbReference type="GO" id="GO:0009055">
    <property type="term" value="F:electron transfer activity"/>
    <property type="evidence" value="ECO:0007669"/>
    <property type="project" value="InterPro"/>
</dbReference>
<dbReference type="Pfam" id="PF01012">
    <property type="entry name" value="ETF"/>
    <property type="match status" value="1"/>
</dbReference>
<evidence type="ECO:0000313" key="3">
    <source>
        <dbReference type="EMBL" id="MBM6674153.1"/>
    </source>
</evidence>
<dbReference type="RefSeq" id="WP_205105252.1">
    <property type="nucleotide sequence ID" value="NZ_JACJJG010000056.1"/>
</dbReference>
<accession>A0A938WTN4</accession>
<dbReference type="SUPFAM" id="SSF52402">
    <property type="entry name" value="Adenine nucleotide alpha hydrolases-like"/>
    <property type="match status" value="1"/>
</dbReference>
<reference evidence="3" key="1">
    <citation type="submission" date="2020-08" db="EMBL/GenBank/DDBJ databases">
        <authorList>
            <person name="Cejkova D."/>
            <person name="Kubasova T."/>
            <person name="Jahodarova E."/>
            <person name="Rychlik I."/>
        </authorList>
    </citation>
    <scope>NUCLEOTIDE SEQUENCE</scope>
    <source>
        <strain evidence="3">An824</strain>
    </source>
</reference>
<dbReference type="InterPro" id="IPR033948">
    <property type="entry name" value="ETF_beta_N"/>
</dbReference>
<keyword evidence="1" id="KW-0249">Electron transport</keyword>
<evidence type="ECO:0000259" key="2">
    <source>
        <dbReference type="SMART" id="SM00893"/>
    </source>
</evidence>
<feature type="domain" description="Electron transfer flavoprotein alpha/beta-subunit N-terminal" evidence="2">
    <location>
        <begin position="23"/>
        <end position="212"/>
    </location>
</feature>
<dbReference type="InterPro" id="IPR014729">
    <property type="entry name" value="Rossmann-like_a/b/a_fold"/>
</dbReference>